<evidence type="ECO:0000313" key="2">
    <source>
        <dbReference type="Proteomes" id="UP000638648"/>
    </source>
</evidence>
<proteinExistence type="predicted"/>
<organism evidence="1 2">
    <name type="scientific">Actinopolymorpha pittospori</name>
    <dbReference type="NCBI Taxonomy" id="648752"/>
    <lineage>
        <taxon>Bacteria</taxon>
        <taxon>Bacillati</taxon>
        <taxon>Actinomycetota</taxon>
        <taxon>Actinomycetes</taxon>
        <taxon>Propionibacteriales</taxon>
        <taxon>Actinopolymorphaceae</taxon>
        <taxon>Actinopolymorpha</taxon>
    </lineage>
</organism>
<evidence type="ECO:0000313" key="1">
    <source>
        <dbReference type="EMBL" id="MBE1611267.1"/>
    </source>
</evidence>
<dbReference type="AlphaFoldDB" id="A0A927RCH3"/>
<dbReference type="InterPro" id="IPR011335">
    <property type="entry name" value="Restrct_endonuc-II-like"/>
</dbReference>
<sequence>MRGRGARNVSRAIALVRARVDSPMETRLRLLCVLAGLPEPEPGAEIHDEHGQWIATADLRYDKERIALEYDGDLHRTSKRKWRHDVAAREELRARGWIVLAVTADDIFVRPHRTLARIHDALVARRHPAVPITLDPAWRDYFRVRGYLSDEW</sequence>
<accession>A0A927RCH3</accession>
<dbReference type="SUPFAM" id="SSF52980">
    <property type="entry name" value="Restriction endonuclease-like"/>
    <property type="match status" value="1"/>
</dbReference>
<reference evidence="1" key="1">
    <citation type="submission" date="2020-10" db="EMBL/GenBank/DDBJ databases">
        <title>Sequencing the genomes of 1000 actinobacteria strains.</title>
        <authorList>
            <person name="Klenk H.-P."/>
        </authorList>
    </citation>
    <scope>NUCLEOTIDE SEQUENCE</scope>
    <source>
        <strain evidence="1">DSM 45354</strain>
    </source>
</reference>
<name>A0A927RCH3_9ACTN</name>
<dbReference type="RefSeq" id="WP_192754509.1">
    <property type="nucleotide sequence ID" value="NZ_BAABJL010000042.1"/>
</dbReference>
<dbReference type="Proteomes" id="UP000638648">
    <property type="component" value="Unassembled WGS sequence"/>
</dbReference>
<evidence type="ECO:0008006" key="3">
    <source>
        <dbReference type="Google" id="ProtNLM"/>
    </source>
</evidence>
<keyword evidence="2" id="KW-1185">Reference proteome</keyword>
<gene>
    <name evidence="1" type="ORF">HEB94_008115</name>
</gene>
<dbReference type="EMBL" id="JADBEM010000001">
    <property type="protein sequence ID" value="MBE1611267.1"/>
    <property type="molecule type" value="Genomic_DNA"/>
</dbReference>
<comment type="caution">
    <text evidence="1">The sequence shown here is derived from an EMBL/GenBank/DDBJ whole genome shotgun (WGS) entry which is preliminary data.</text>
</comment>
<dbReference type="Gene3D" id="3.40.960.10">
    <property type="entry name" value="VSR Endonuclease"/>
    <property type="match status" value="1"/>
</dbReference>
<protein>
    <recommendedName>
        <fullName evidence="3">DUF559 domain-containing protein</fullName>
    </recommendedName>
</protein>